<dbReference type="InterPro" id="IPR008144">
    <property type="entry name" value="Guanylate_kin-like_dom"/>
</dbReference>
<dbReference type="InterPro" id="IPR012699">
    <property type="entry name" value="PhnN"/>
</dbReference>
<dbReference type="Gene3D" id="3.40.50.300">
    <property type="entry name" value="P-loop containing nucleotide triphosphate hydrolases"/>
    <property type="match status" value="1"/>
</dbReference>
<evidence type="ECO:0000256" key="2">
    <source>
        <dbReference type="ARBA" id="ARBA00005069"/>
    </source>
</evidence>
<keyword evidence="8" id="KW-0418">Kinase</keyword>
<keyword evidence="9" id="KW-1185">Reference proteome</keyword>
<comment type="function">
    <text evidence="6">Catalyzes the phosphorylation of ribose 1,5-bisphosphate to 5-phospho-D-ribosyl alpha-1-diphosphate (PRPP).</text>
</comment>
<evidence type="ECO:0000256" key="3">
    <source>
        <dbReference type="ARBA" id="ARBA00022679"/>
    </source>
</evidence>
<gene>
    <name evidence="6" type="primary">phnN</name>
    <name evidence="8" type="ORF">SAMN05444003_1507</name>
</gene>
<evidence type="ECO:0000256" key="4">
    <source>
        <dbReference type="ARBA" id="ARBA00022741"/>
    </source>
</evidence>
<evidence type="ECO:0000256" key="6">
    <source>
        <dbReference type="HAMAP-Rule" id="MF_00836"/>
    </source>
</evidence>
<keyword evidence="4 6" id="KW-0547">Nucleotide-binding</keyword>
<keyword evidence="3 6" id="KW-0808">Transferase</keyword>
<dbReference type="InterPro" id="IPR008145">
    <property type="entry name" value="GK/Ca_channel_bsu"/>
</dbReference>
<dbReference type="HAMAP" id="MF_00836">
    <property type="entry name" value="PhnN"/>
    <property type="match status" value="1"/>
</dbReference>
<proteinExistence type="inferred from homology"/>
<feature type="domain" description="Guanylate kinase-like" evidence="7">
    <location>
        <begin position="3"/>
        <end position="176"/>
    </location>
</feature>
<evidence type="ECO:0000313" key="9">
    <source>
        <dbReference type="Proteomes" id="UP000184074"/>
    </source>
</evidence>
<dbReference type="RefSeq" id="WP_072900181.1">
    <property type="nucleotide sequence ID" value="NZ_FQXB01000001.1"/>
</dbReference>
<dbReference type="GO" id="GO:0033863">
    <property type="term" value="F:ribose 1,5-bisphosphate phosphokinase activity"/>
    <property type="evidence" value="ECO:0007669"/>
    <property type="project" value="UniProtKB-UniRule"/>
</dbReference>
<dbReference type="Proteomes" id="UP000184074">
    <property type="component" value="Unassembled WGS sequence"/>
</dbReference>
<comment type="pathway">
    <text evidence="2 6">Metabolic intermediate biosynthesis; 5-phospho-alpha-D-ribose 1-diphosphate biosynthesis; 5-phospho-alpha-D-ribose 1-diphosphate from D-ribose 5-phosphate (route II): step 3/3.</text>
</comment>
<evidence type="ECO:0000259" key="7">
    <source>
        <dbReference type="PROSITE" id="PS50052"/>
    </source>
</evidence>
<accession>A0A1M5NMQ7</accession>
<dbReference type="Pfam" id="PF00625">
    <property type="entry name" value="Guanylate_kin"/>
    <property type="match status" value="1"/>
</dbReference>
<evidence type="ECO:0000256" key="1">
    <source>
        <dbReference type="ARBA" id="ARBA00000373"/>
    </source>
</evidence>
<sequence>MTGRVIAVVGPSGVGKDSVMSGLKSLMPDLHVVRRVITREPGLGGEDYDAVSPEEFDTMVQSGAFALHWGGHSLRYGIPITVKYQLTKGTDCLVNFSRKALSEGASIFPNFLVLNITASPETLAKRLTARGRESEEEIAQRISVAQKCLPDGLDTVEVSNDGPLNQTVARAAALIQPVRA</sequence>
<dbReference type="NCBIfam" id="TIGR02322">
    <property type="entry name" value="phosphon_PhnN"/>
    <property type="match status" value="1"/>
</dbReference>
<dbReference type="SUPFAM" id="SSF52540">
    <property type="entry name" value="P-loop containing nucleoside triphosphate hydrolases"/>
    <property type="match status" value="1"/>
</dbReference>
<dbReference type="EC" id="2.7.4.23" evidence="6"/>
<dbReference type="PROSITE" id="PS50052">
    <property type="entry name" value="GUANYLATE_KINASE_2"/>
    <property type="match status" value="1"/>
</dbReference>
<dbReference type="PANTHER" id="PTHR23117:SF8">
    <property type="entry name" value="RIBOSE 1,5-BISPHOSPHATE PHOSPHOKINASE PHNN"/>
    <property type="match status" value="1"/>
</dbReference>
<evidence type="ECO:0000313" key="8">
    <source>
        <dbReference type="EMBL" id="SHG90874.1"/>
    </source>
</evidence>
<keyword evidence="5 6" id="KW-0067">ATP-binding</keyword>
<dbReference type="GO" id="GO:0005829">
    <property type="term" value="C:cytosol"/>
    <property type="evidence" value="ECO:0007669"/>
    <property type="project" value="TreeGrafter"/>
</dbReference>
<evidence type="ECO:0000256" key="5">
    <source>
        <dbReference type="ARBA" id="ARBA00022840"/>
    </source>
</evidence>
<dbReference type="InterPro" id="IPR027417">
    <property type="entry name" value="P-loop_NTPase"/>
</dbReference>
<dbReference type="GO" id="GO:0019634">
    <property type="term" value="P:organic phosphonate metabolic process"/>
    <property type="evidence" value="ECO:0007669"/>
    <property type="project" value="UniProtKB-UniRule"/>
</dbReference>
<dbReference type="OrthoDB" id="341217at2"/>
<dbReference type="PANTHER" id="PTHR23117">
    <property type="entry name" value="GUANYLATE KINASE-RELATED"/>
    <property type="match status" value="1"/>
</dbReference>
<name>A0A1M5NMQ7_9RHOB</name>
<dbReference type="UniPathway" id="UPA00087">
    <property type="reaction ID" value="UER00175"/>
</dbReference>
<reference evidence="8 9" key="1">
    <citation type="submission" date="2016-11" db="EMBL/GenBank/DDBJ databases">
        <authorList>
            <person name="Jaros S."/>
            <person name="Januszkiewicz K."/>
            <person name="Wedrychowicz H."/>
        </authorList>
    </citation>
    <scope>NUCLEOTIDE SEQUENCE [LARGE SCALE GENOMIC DNA]</scope>
    <source>
        <strain evidence="8 9">DSM 28715</strain>
    </source>
</reference>
<comment type="similarity">
    <text evidence="6">Belongs to the ribose 1,5-bisphosphokinase family.</text>
</comment>
<protein>
    <recommendedName>
        <fullName evidence="6">Ribose 1,5-bisphosphate phosphokinase PhnN</fullName>
        <ecNumber evidence="6">2.7.4.23</ecNumber>
    </recommendedName>
    <alternativeName>
        <fullName evidence="6">Ribose 1,5-bisphosphokinase</fullName>
    </alternativeName>
</protein>
<dbReference type="GO" id="GO:0006015">
    <property type="term" value="P:5-phosphoribose 1-diphosphate biosynthetic process"/>
    <property type="evidence" value="ECO:0007669"/>
    <property type="project" value="UniProtKB-UniRule"/>
</dbReference>
<dbReference type="STRING" id="1508389.SAMN05444003_1507"/>
<dbReference type="SMART" id="SM00072">
    <property type="entry name" value="GuKc"/>
    <property type="match status" value="1"/>
</dbReference>
<dbReference type="AlphaFoldDB" id="A0A1M5NMQ7"/>
<dbReference type="GO" id="GO:0005524">
    <property type="term" value="F:ATP binding"/>
    <property type="evidence" value="ECO:0007669"/>
    <property type="project" value="UniProtKB-KW"/>
</dbReference>
<feature type="binding site" evidence="6">
    <location>
        <begin position="10"/>
        <end position="17"/>
    </location>
    <ligand>
        <name>ATP</name>
        <dbReference type="ChEBI" id="CHEBI:30616"/>
    </ligand>
</feature>
<comment type="catalytic activity">
    <reaction evidence="1 6">
        <text>alpha-D-ribose 1,5-bisphosphate + ATP = 5-phospho-alpha-D-ribose 1-diphosphate + ADP</text>
        <dbReference type="Rhea" id="RHEA:20109"/>
        <dbReference type="ChEBI" id="CHEBI:30616"/>
        <dbReference type="ChEBI" id="CHEBI:58017"/>
        <dbReference type="ChEBI" id="CHEBI:68688"/>
        <dbReference type="ChEBI" id="CHEBI:456216"/>
        <dbReference type="EC" id="2.7.4.23"/>
    </reaction>
</comment>
<dbReference type="EMBL" id="FQXB01000001">
    <property type="protein sequence ID" value="SHG90874.1"/>
    <property type="molecule type" value="Genomic_DNA"/>
</dbReference>
<organism evidence="8 9">
    <name type="scientific">Cognatiyoonia sediminum</name>
    <dbReference type="NCBI Taxonomy" id="1508389"/>
    <lineage>
        <taxon>Bacteria</taxon>
        <taxon>Pseudomonadati</taxon>
        <taxon>Pseudomonadota</taxon>
        <taxon>Alphaproteobacteria</taxon>
        <taxon>Rhodobacterales</taxon>
        <taxon>Paracoccaceae</taxon>
        <taxon>Cognatiyoonia</taxon>
    </lineage>
</organism>